<organism evidence="1 2">
    <name type="scientific">Phialemonium atrogriseum</name>
    <dbReference type="NCBI Taxonomy" id="1093897"/>
    <lineage>
        <taxon>Eukaryota</taxon>
        <taxon>Fungi</taxon>
        <taxon>Dikarya</taxon>
        <taxon>Ascomycota</taxon>
        <taxon>Pezizomycotina</taxon>
        <taxon>Sordariomycetes</taxon>
        <taxon>Sordariomycetidae</taxon>
        <taxon>Cephalothecales</taxon>
        <taxon>Cephalothecaceae</taxon>
        <taxon>Phialemonium</taxon>
    </lineage>
</organism>
<keyword evidence="2" id="KW-1185">Reference proteome</keyword>
<dbReference type="Proteomes" id="UP001244011">
    <property type="component" value="Unassembled WGS sequence"/>
</dbReference>
<dbReference type="RefSeq" id="XP_060282250.1">
    <property type="nucleotide sequence ID" value="XM_060428351.1"/>
</dbReference>
<sequence>MEKSELSPELAAFWCRPGDLWGKGGGGVEDFLANFGTNAAENVKFRITGQEFEFAGDAVGIDQTNALIKRGIVAGLVGALDTTKPMERQILRVIGGGPGQWCAVDMIAKGTSKSGKPWFH</sequence>
<evidence type="ECO:0000313" key="2">
    <source>
        <dbReference type="Proteomes" id="UP001244011"/>
    </source>
</evidence>
<reference evidence="1" key="1">
    <citation type="submission" date="2023-06" db="EMBL/GenBank/DDBJ databases">
        <title>Genome-scale phylogeny and comparative genomics of the fungal order Sordariales.</title>
        <authorList>
            <consortium name="Lawrence Berkeley National Laboratory"/>
            <person name="Hensen N."/>
            <person name="Bonometti L."/>
            <person name="Westerberg I."/>
            <person name="Brannstrom I.O."/>
            <person name="Guillou S."/>
            <person name="Cros-Aarteil S."/>
            <person name="Calhoun S."/>
            <person name="Haridas S."/>
            <person name="Kuo A."/>
            <person name="Mondo S."/>
            <person name="Pangilinan J."/>
            <person name="Riley R."/>
            <person name="Labutti K."/>
            <person name="Andreopoulos B."/>
            <person name="Lipzen A."/>
            <person name="Chen C."/>
            <person name="Yanf M."/>
            <person name="Daum C."/>
            <person name="Ng V."/>
            <person name="Clum A."/>
            <person name="Steindorff A."/>
            <person name="Ohm R."/>
            <person name="Martin F."/>
            <person name="Silar P."/>
            <person name="Natvig D."/>
            <person name="Lalanne C."/>
            <person name="Gautier V."/>
            <person name="Ament-Velasquez S.L."/>
            <person name="Kruys A."/>
            <person name="Hutchinson M.I."/>
            <person name="Powell A.J."/>
            <person name="Barry K."/>
            <person name="Miller A.N."/>
            <person name="Grigoriev I.V."/>
            <person name="Debuchy R."/>
            <person name="Gladieux P."/>
            <person name="Thoren M.H."/>
            <person name="Johannesson H."/>
        </authorList>
    </citation>
    <scope>NUCLEOTIDE SEQUENCE</scope>
    <source>
        <strain evidence="1">8032-3</strain>
    </source>
</reference>
<protein>
    <submittedName>
        <fullName evidence="1">Uncharacterized protein</fullName>
    </submittedName>
</protein>
<dbReference type="EMBL" id="MU839013">
    <property type="protein sequence ID" value="KAK1766037.1"/>
    <property type="molecule type" value="Genomic_DNA"/>
</dbReference>
<gene>
    <name evidence="1" type="ORF">QBC33DRAFT_543192</name>
</gene>
<feature type="non-terminal residue" evidence="1">
    <location>
        <position position="120"/>
    </location>
</feature>
<dbReference type="AlphaFoldDB" id="A0AAJ0BY64"/>
<proteinExistence type="predicted"/>
<dbReference type="GeneID" id="85311538"/>
<evidence type="ECO:0000313" key="1">
    <source>
        <dbReference type="EMBL" id="KAK1766037.1"/>
    </source>
</evidence>
<accession>A0AAJ0BY64</accession>
<name>A0AAJ0BY64_9PEZI</name>
<comment type="caution">
    <text evidence="1">The sequence shown here is derived from an EMBL/GenBank/DDBJ whole genome shotgun (WGS) entry which is preliminary data.</text>
</comment>